<keyword evidence="2" id="KW-1185">Reference proteome</keyword>
<dbReference type="STRING" id="37916.MCHLDSM_03179"/>
<reference evidence="1 2" key="1">
    <citation type="journal article" date="2015" name="Genome Biol. Evol.">
        <title>Characterization of Three Mycobacterium spp. with Potential Use in Bioremediation by Genome Sequencing and Comparative Genomics.</title>
        <authorList>
            <person name="Das S."/>
            <person name="Pettersson B.M."/>
            <person name="Behra P.R."/>
            <person name="Ramesh M."/>
            <person name="Dasgupta S."/>
            <person name="Bhattacharya A."/>
            <person name="Kirsebom L.A."/>
        </authorList>
    </citation>
    <scope>NUCLEOTIDE SEQUENCE [LARGE SCALE GENOMIC DNA]</scope>
    <source>
        <strain evidence="1 2">DSM 43826</strain>
    </source>
</reference>
<dbReference type="EMBL" id="JYNL01000026">
    <property type="protein sequence ID" value="KMO75856.1"/>
    <property type="molecule type" value="Genomic_DNA"/>
</dbReference>
<accession>A0A0J6YTL0</accession>
<gene>
    <name evidence="1" type="ORF">MCHLDSM_03179</name>
</gene>
<dbReference type="RefSeq" id="WP_036439559.1">
    <property type="nucleotide sequence ID" value="NZ_JYNL01000026.1"/>
</dbReference>
<name>A0A0J6YTL0_9MYCO</name>
<dbReference type="PATRIC" id="fig|37916.4.peg.3104"/>
<dbReference type="Proteomes" id="UP000036513">
    <property type="component" value="Unassembled WGS sequence"/>
</dbReference>
<evidence type="ECO:0000313" key="1">
    <source>
        <dbReference type="EMBL" id="KMO75856.1"/>
    </source>
</evidence>
<sequence>MGRVSQQQREQIESRIRAASDRLLRGDIPAGGGCDVKTLAAESGVTRAALYSTYLHLKEEFEARRERQRALNIDNDQREKQIRRLKDEVVKLRQWLADRDADIATHEQFRKSAISRLAAQHDEIVRLRDALADNDNVRGLPRRS</sequence>
<comment type="caution">
    <text evidence="1">The sequence shown here is derived from an EMBL/GenBank/DDBJ whole genome shotgun (WGS) entry which is preliminary data.</text>
</comment>
<protein>
    <submittedName>
        <fullName evidence="1">Uncharacterized protein</fullName>
    </submittedName>
</protein>
<evidence type="ECO:0000313" key="2">
    <source>
        <dbReference type="Proteomes" id="UP000036513"/>
    </source>
</evidence>
<proteinExistence type="predicted"/>
<dbReference type="AlphaFoldDB" id="A0A0J6YTL0"/>
<organism evidence="1 2">
    <name type="scientific">Mycolicibacterium chlorophenolicum</name>
    <dbReference type="NCBI Taxonomy" id="37916"/>
    <lineage>
        <taxon>Bacteria</taxon>
        <taxon>Bacillati</taxon>
        <taxon>Actinomycetota</taxon>
        <taxon>Actinomycetes</taxon>
        <taxon>Mycobacteriales</taxon>
        <taxon>Mycobacteriaceae</taxon>
        <taxon>Mycolicibacterium</taxon>
    </lineage>
</organism>